<protein>
    <recommendedName>
        <fullName evidence="4">Ubiquitin-like protease family profile domain-containing protein</fullName>
    </recommendedName>
</protein>
<keyword evidence="3" id="KW-0378">Hydrolase</keyword>
<sequence length="244" mass="28582">MDTTIDGIGSEDLRGEELLPPLENIRALFDPSAWMNDDIIDFLLRTFAWSAPANYWGIIATSNINAHDSIPMRWLSSDRSLLLPIYARDHWSCAVIWDVQHPIAEFYDSLIGDGESAHTRSARAYISEIWEITDHKSHLMYRQVPTMQQTNYHDFGVFVLIFCLYLILDRAIPDSLDPWLWRRVLGTMFEPEHISLQQNDDHEIKPEHLLEIYDVWAQLFNQLEANLEKPKGFVETYEEEERFL</sequence>
<dbReference type="SUPFAM" id="SSF54001">
    <property type="entry name" value="Cysteine proteinases"/>
    <property type="match status" value="1"/>
</dbReference>
<organism evidence="5 6">
    <name type="scientific">Tothia fuscella</name>
    <dbReference type="NCBI Taxonomy" id="1048955"/>
    <lineage>
        <taxon>Eukaryota</taxon>
        <taxon>Fungi</taxon>
        <taxon>Dikarya</taxon>
        <taxon>Ascomycota</taxon>
        <taxon>Pezizomycotina</taxon>
        <taxon>Dothideomycetes</taxon>
        <taxon>Pleosporomycetidae</taxon>
        <taxon>Venturiales</taxon>
        <taxon>Cylindrosympodiaceae</taxon>
        <taxon>Tothia</taxon>
    </lineage>
</organism>
<dbReference type="OrthoDB" id="4841230at2759"/>
<dbReference type="InterPro" id="IPR038765">
    <property type="entry name" value="Papain-like_cys_pep_sf"/>
</dbReference>
<evidence type="ECO:0000259" key="4">
    <source>
        <dbReference type="PROSITE" id="PS50600"/>
    </source>
</evidence>
<name>A0A9P4TT97_9PEZI</name>
<feature type="domain" description="Ubiquitin-like protease family profile" evidence="4">
    <location>
        <begin position="18"/>
        <end position="166"/>
    </location>
</feature>
<evidence type="ECO:0000256" key="3">
    <source>
        <dbReference type="ARBA" id="ARBA00022801"/>
    </source>
</evidence>
<accession>A0A9P4TT97</accession>
<dbReference type="InterPro" id="IPR003653">
    <property type="entry name" value="Peptidase_C48_C"/>
</dbReference>
<keyword evidence="2" id="KW-0645">Protease</keyword>
<reference evidence="5" key="1">
    <citation type="journal article" date="2020" name="Stud. Mycol.">
        <title>101 Dothideomycetes genomes: a test case for predicting lifestyles and emergence of pathogens.</title>
        <authorList>
            <person name="Haridas S."/>
            <person name="Albert R."/>
            <person name="Binder M."/>
            <person name="Bloem J."/>
            <person name="Labutti K."/>
            <person name="Salamov A."/>
            <person name="Andreopoulos B."/>
            <person name="Baker S."/>
            <person name="Barry K."/>
            <person name="Bills G."/>
            <person name="Bluhm B."/>
            <person name="Cannon C."/>
            <person name="Castanera R."/>
            <person name="Culley D."/>
            <person name="Daum C."/>
            <person name="Ezra D."/>
            <person name="Gonzalez J."/>
            <person name="Henrissat B."/>
            <person name="Kuo A."/>
            <person name="Liang C."/>
            <person name="Lipzen A."/>
            <person name="Lutzoni F."/>
            <person name="Magnuson J."/>
            <person name="Mondo S."/>
            <person name="Nolan M."/>
            <person name="Ohm R."/>
            <person name="Pangilinan J."/>
            <person name="Park H.-J."/>
            <person name="Ramirez L."/>
            <person name="Alfaro M."/>
            <person name="Sun H."/>
            <person name="Tritt A."/>
            <person name="Yoshinaga Y."/>
            <person name="Zwiers L.-H."/>
            <person name="Turgeon B."/>
            <person name="Goodwin S."/>
            <person name="Spatafora J."/>
            <person name="Crous P."/>
            <person name="Grigoriev I."/>
        </authorList>
    </citation>
    <scope>NUCLEOTIDE SEQUENCE</scope>
    <source>
        <strain evidence="5">CBS 130266</strain>
    </source>
</reference>
<dbReference type="GO" id="GO:0008234">
    <property type="term" value="F:cysteine-type peptidase activity"/>
    <property type="evidence" value="ECO:0007669"/>
    <property type="project" value="InterPro"/>
</dbReference>
<gene>
    <name evidence="5" type="ORF">EJ08DRAFT_484945</name>
</gene>
<evidence type="ECO:0000313" key="5">
    <source>
        <dbReference type="EMBL" id="KAF2422118.1"/>
    </source>
</evidence>
<dbReference type="GO" id="GO:0006508">
    <property type="term" value="P:proteolysis"/>
    <property type="evidence" value="ECO:0007669"/>
    <property type="project" value="UniProtKB-KW"/>
</dbReference>
<dbReference type="PROSITE" id="PS50600">
    <property type="entry name" value="ULP_PROTEASE"/>
    <property type="match status" value="1"/>
</dbReference>
<keyword evidence="6" id="KW-1185">Reference proteome</keyword>
<evidence type="ECO:0000256" key="1">
    <source>
        <dbReference type="ARBA" id="ARBA00005234"/>
    </source>
</evidence>
<comment type="similarity">
    <text evidence="1">Belongs to the peptidase C48 family.</text>
</comment>
<evidence type="ECO:0000313" key="6">
    <source>
        <dbReference type="Proteomes" id="UP000800235"/>
    </source>
</evidence>
<dbReference type="Gene3D" id="3.40.395.10">
    <property type="entry name" value="Adenoviral Proteinase, Chain A"/>
    <property type="match status" value="1"/>
</dbReference>
<proteinExistence type="inferred from homology"/>
<comment type="caution">
    <text evidence="5">The sequence shown here is derived from an EMBL/GenBank/DDBJ whole genome shotgun (WGS) entry which is preliminary data.</text>
</comment>
<dbReference type="AlphaFoldDB" id="A0A9P4TT97"/>
<dbReference type="Pfam" id="PF02902">
    <property type="entry name" value="Peptidase_C48"/>
    <property type="match status" value="1"/>
</dbReference>
<dbReference type="Proteomes" id="UP000800235">
    <property type="component" value="Unassembled WGS sequence"/>
</dbReference>
<dbReference type="EMBL" id="MU007093">
    <property type="protein sequence ID" value="KAF2422118.1"/>
    <property type="molecule type" value="Genomic_DNA"/>
</dbReference>
<evidence type="ECO:0000256" key="2">
    <source>
        <dbReference type="ARBA" id="ARBA00022670"/>
    </source>
</evidence>
<dbReference type="GO" id="GO:0019783">
    <property type="term" value="F:ubiquitin-like protein peptidase activity"/>
    <property type="evidence" value="ECO:0007669"/>
    <property type="project" value="UniProtKB-ARBA"/>
</dbReference>